<dbReference type="Proteomes" id="UP000278036">
    <property type="component" value="Unassembled WGS sequence"/>
</dbReference>
<dbReference type="RefSeq" id="WP_120638181.1">
    <property type="nucleotide sequence ID" value="NZ_RAQU01000047.1"/>
</dbReference>
<dbReference type="AlphaFoldDB" id="A0A3A9JKK3"/>
<dbReference type="InterPro" id="IPR036629">
    <property type="entry name" value="YjbJ_sf"/>
</dbReference>
<name>A0A3A9JKK3_9PROT</name>
<dbReference type="SUPFAM" id="SSF69047">
    <property type="entry name" value="Hypothetical protein YjbJ"/>
    <property type="match status" value="1"/>
</dbReference>
<dbReference type="EMBL" id="RAQU01000047">
    <property type="protein sequence ID" value="RKK04326.1"/>
    <property type="molecule type" value="Genomic_DNA"/>
</dbReference>
<dbReference type="EMBL" id="RFLX01000002">
    <property type="protein sequence ID" value="RMI26574.1"/>
    <property type="molecule type" value="Genomic_DNA"/>
</dbReference>
<evidence type="ECO:0000313" key="3">
    <source>
        <dbReference type="Proteomes" id="UP000274097"/>
    </source>
</evidence>
<dbReference type="InParanoid" id="A0A3A9JKK3"/>
<dbReference type="Proteomes" id="UP000274097">
    <property type="component" value="Unassembled WGS sequence"/>
</dbReference>
<keyword evidence="3" id="KW-1185">Reference proteome</keyword>
<sequence length="64" mass="7367">MTRDRMAGNWKQFTGMMREGWGCLLADEAIIRRGRRDRLLGRIQRRHGVALDALRPSIRCGGRA</sequence>
<proteinExistence type="predicted"/>
<protein>
    <submittedName>
        <fullName evidence="1">Uncharacterized protein</fullName>
    </submittedName>
</protein>
<evidence type="ECO:0000313" key="2">
    <source>
        <dbReference type="EMBL" id="RMI26574.1"/>
    </source>
</evidence>
<organism evidence="1 4">
    <name type="scientific">Teichococcus wenyumeiae</name>
    <dbReference type="NCBI Taxonomy" id="2478470"/>
    <lineage>
        <taxon>Bacteria</taxon>
        <taxon>Pseudomonadati</taxon>
        <taxon>Pseudomonadota</taxon>
        <taxon>Alphaproteobacteria</taxon>
        <taxon>Acetobacterales</taxon>
        <taxon>Roseomonadaceae</taxon>
        <taxon>Roseomonas</taxon>
    </lineage>
</organism>
<comment type="caution">
    <text evidence="1">The sequence shown here is derived from an EMBL/GenBank/DDBJ whole genome shotgun (WGS) entry which is preliminary data.</text>
</comment>
<evidence type="ECO:0000313" key="4">
    <source>
        <dbReference type="Proteomes" id="UP000278036"/>
    </source>
</evidence>
<gene>
    <name evidence="1" type="ORF">D6Z83_10015</name>
    <name evidence="2" type="ORF">EBE87_04720</name>
</gene>
<evidence type="ECO:0000313" key="1">
    <source>
        <dbReference type="EMBL" id="RKK04326.1"/>
    </source>
</evidence>
<dbReference type="Gene3D" id="1.10.1470.10">
    <property type="entry name" value="YjbJ"/>
    <property type="match status" value="1"/>
</dbReference>
<dbReference type="FunCoup" id="A0A3A9JKK3">
    <property type="interactions" value="97"/>
</dbReference>
<reference evidence="1 4" key="1">
    <citation type="submission" date="2018-09" db="EMBL/GenBank/DDBJ databases">
        <title>Roseomonas sp. nov., isolated from feces of Tibetan antelopes in the Qinghai-Tibet plateau, China.</title>
        <authorList>
            <person name="Tian Z."/>
        </authorList>
    </citation>
    <scope>NUCLEOTIDE SEQUENCE [LARGE SCALE GENOMIC DNA]</scope>
    <source>
        <strain evidence="2 3">Z23</strain>
        <strain evidence="1 4">Z24</strain>
    </source>
</reference>
<accession>A0A3A9JKK3</accession>